<evidence type="ECO:0000259" key="1">
    <source>
        <dbReference type="PROSITE" id="PS50280"/>
    </source>
</evidence>
<dbReference type="AlphaFoldDB" id="W4JZN8"/>
<dbReference type="CDD" id="cd20071">
    <property type="entry name" value="SET_SMYD"/>
    <property type="match status" value="1"/>
</dbReference>
<proteinExistence type="predicted"/>
<reference evidence="2 3" key="1">
    <citation type="journal article" date="2012" name="New Phytol.">
        <title>Insight into trade-off between wood decay and parasitism from the genome of a fungal forest pathogen.</title>
        <authorList>
            <person name="Olson A."/>
            <person name="Aerts A."/>
            <person name="Asiegbu F."/>
            <person name="Belbahri L."/>
            <person name="Bouzid O."/>
            <person name="Broberg A."/>
            <person name="Canback B."/>
            <person name="Coutinho P.M."/>
            <person name="Cullen D."/>
            <person name="Dalman K."/>
            <person name="Deflorio G."/>
            <person name="van Diepen L.T."/>
            <person name="Dunand C."/>
            <person name="Duplessis S."/>
            <person name="Durling M."/>
            <person name="Gonthier P."/>
            <person name="Grimwood J."/>
            <person name="Fossdal C.G."/>
            <person name="Hansson D."/>
            <person name="Henrissat B."/>
            <person name="Hietala A."/>
            <person name="Himmelstrand K."/>
            <person name="Hoffmeister D."/>
            <person name="Hogberg N."/>
            <person name="James T.Y."/>
            <person name="Karlsson M."/>
            <person name="Kohler A."/>
            <person name="Kues U."/>
            <person name="Lee Y.H."/>
            <person name="Lin Y.C."/>
            <person name="Lind M."/>
            <person name="Lindquist E."/>
            <person name="Lombard V."/>
            <person name="Lucas S."/>
            <person name="Lunden K."/>
            <person name="Morin E."/>
            <person name="Murat C."/>
            <person name="Park J."/>
            <person name="Raffaello T."/>
            <person name="Rouze P."/>
            <person name="Salamov A."/>
            <person name="Schmutz J."/>
            <person name="Solheim H."/>
            <person name="Stahlberg J."/>
            <person name="Velez H."/>
            <person name="de Vries R.P."/>
            <person name="Wiebenga A."/>
            <person name="Woodward S."/>
            <person name="Yakovlev I."/>
            <person name="Garbelotto M."/>
            <person name="Martin F."/>
            <person name="Grigoriev I.V."/>
            <person name="Stenlid J."/>
        </authorList>
    </citation>
    <scope>NUCLEOTIDE SEQUENCE [LARGE SCALE GENOMIC DNA]</scope>
    <source>
        <strain evidence="2 3">TC 32-1</strain>
    </source>
</reference>
<dbReference type="InterPro" id="IPR001214">
    <property type="entry name" value="SET_dom"/>
</dbReference>
<evidence type="ECO:0000313" key="2">
    <source>
        <dbReference type="EMBL" id="ETW78301.1"/>
    </source>
</evidence>
<evidence type="ECO:0000313" key="3">
    <source>
        <dbReference type="Proteomes" id="UP000030671"/>
    </source>
</evidence>
<dbReference type="PANTHER" id="PTHR47332:SF4">
    <property type="entry name" value="SET DOMAIN-CONTAINING PROTEIN 5"/>
    <property type="match status" value="1"/>
</dbReference>
<dbReference type="EMBL" id="KI925462">
    <property type="protein sequence ID" value="ETW78301.1"/>
    <property type="molecule type" value="Genomic_DNA"/>
</dbReference>
<dbReference type="PROSITE" id="PS50280">
    <property type="entry name" value="SET"/>
    <property type="match status" value="1"/>
</dbReference>
<sequence length="443" mass="46820">MRVLSSGARLRCVLLSFSSLSSSTMRRGFLLAPNARKDAPRPPASAKKPVDAVKVQRVKDATPLPIPSGLPRPRAPSMSLKEAKADAFARLLAAPNHAMVVTVLPPPPTTFVWPPTACATCLLYPGVKERILATPSFPTPFAPVGAFNITDVPDAGKGVVLARAHAAGALIAKERPLPVLPEMMPYDQRAGGLHPDAMLAMVVENHTNATDRAFLKRLTNYKSANPADLRGIVETNALLIGTLPGSGDLAYAGVCDMTSRFNHSCSPNAHCFWDLDSFSLEVRAPQPIPAGAQATITYLSTTLLPRRARQHELRDKYAFTCARATCALPTPDAVRRSDARRGVLASLCAPGFDGDGDADGGAQEGELRAWAADAPVARGVRLAAMLDAETRDADAAWCAVLQGLVRACCALRDAAGARACPIRAVVLSRAFTGAGGGRKREGV</sequence>
<dbReference type="InterPro" id="IPR046341">
    <property type="entry name" value="SET_dom_sf"/>
</dbReference>
<gene>
    <name evidence="2" type="ORF">HETIRDRAFT_454290</name>
</gene>
<dbReference type="InterPro" id="IPR053185">
    <property type="entry name" value="SET_domain_protein"/>
</dbReference>
<feature type="domain" description="SET" evidence="1">
    <location>
        <begin position="142"/>
        <end position="299"/>
    </location>
</feature>
<dbReference type="OrthoDB" id="5945798at2759"/>
<dbReference type="Gene3D" id="2.170.270.10">
    <property type="entry name" value="SET domain"/>
    <property type="match status" value="1"/>
</dbReference>
<dbReference type="RefSeq" id="XP_009550281.1">
    <property type="nucleotide sequence ID" value="XM_009551986.1"/>
</dbReference>
<dbReference type="HOGENOM" id="CLU_618282_0_0_1"/>
<accession>W4JZN8</accession>
<protein>
    <recommendedName>
        <fullName evidence="1">SET domain-containing protein</fullName>
    </recommendedName>
</protein>
<dbReference type="KEGG" id="hir:HETIRDRAFT_454290"/>
<name>W4JZN8_HETIT</name>
<keyword evidence="3" id="KW-1185">Reference proteome</keyword>
<dbReference type="SUPFAM" id="SSF82199">
    <property type="entry name" value="SET domain"/>
    <property type="match status" value="1"/>
</dbReference>
<dbReference type="InParanoid" id="W4JZN8"/>
<organism evidence="2 3">
    <name type="scientific">Heterobasidion irregulare (strain TC 32-1)</name>
    <dbReference type="NCBI Taxonomy" id="747525"/>
    <lineage>
        <taxon>Eukaryota</taxon>
        <taxon>Fungi</taxon>
        <taxon>Dikarya</taxon>
        <taxon>Basidiomycota</taxon>
        <taxon>Agaricomycotina</taxon>
        <taxon>Agaricomycetes</taxon>
        <taxon>Russulales</taxon>
        <taxon>Bondarzewiaceae</taxon>
        <taxon>Heterobasidion</taxon>
        <taxon>Heterobasidion annosum species complex</taxon>
    </lineage>
</organism>
<dbReference type="PANTHER" id="PTHR47332">
    <property type="entry name" value="SET DOMAIN-CONTAINING PROTEIN 5"/>
    <property type="match status" value="1"/>
</dbReference>
<dbReference type="Pfam" id="PF00856">
    <property type="entry name" value="SET"/>
    <property type="match status" value="1"/>
</dbReference>
<dbReference type="eggNOG" id="KOG2084">
    <property type="taxonomic scope" value="Eukaryota"/>
</dbReference>
<dbReference type="GeneID" id="20676491"/>
<dbReference type="Proteomes" id="UP000030671">
    <property type="component" value="Unassembled WGS sequence"/>
</dbReference>